<keyword evidence="8 9" id="KW-0012">Acyltransferase</keyword>
<dbReference type="NCBIfam" id="TIGR02207">
    <property type="entry name" value="lipid_A_htrB"/>
    <property type="match status" value="1"/>
</dbReference>
<keyword evidence="6 9" id="KW-1133">Transmembrane helix</keyword>
<dbReference type="InterPro" id="IPR011920">
    <property type="entry name" value="Lipid_A_LpxL_LpxP"/>
</dbReference>
<dbReference type="Proteomes" id="UP000652567">
    <property type="component" value="Unassembled WGS sequence"/>
</dbReference>
<dbReference type="CDD" id="cd07984">
    <property type="entry name" value="LPLAT_LABLAT-like"/>
    <property type="match status" value="1"/>
</dbReference>
<feature type="short sequence motif" description="HXXXXD motif" evidence="9">
    <location>
        <begin position="135"/>
        <end position="140"/>
    </location>
</feature>
<comment type="pathway">
    <text evidence="9">Glycolipid biosynthesis; KDO(2)-lipid A biosynthesis; KDO(2)-lipid A from CMP-3-deoxy-D-manno-octulosonate and lipid IV(A): step 3/4.</text>
</comment>
<keyword evidence="1 9" id="KW-1003">Cell membrane</keyword>
<gene>
    <name evidence="9 10" type="primary">lpxL</name>
    <name evidence="10" type="ORF">C4F51_11305</name>
</gene>
<sequence length="316" mass="35932">MNKDTQTQFDASFYGPKYWTTWIAFGFMWLWGRLPLNVASGLGDWIGRLLYYIAADRRRITEINIALCFPELNAEQQKDLVKRTLRAVGRNITEGSVSLWGSNRDFQKAGHTVTGLEHIEAAQARGQGVLLVGAHFTTIDSSARVLTQKIPFDVLYRKNKNLLLDYKITEARETFAGSAIVRSDTRQLVRRLREGKVVWYAPDQDYGAHHSVFAPFFGVNAATITATTKIAQLGRAAVVPLSHYRDEKGFYHIVIEPALENFPSGDEVADATRINQVIEVAVRKHPEQYLWVHRRFKTRPPGEPSFYPPKKKKRAN</sequence>
<name>A0A928V5W5_9GAMM</name>
<evidence type="ECO:0000256" key="6">
    <source>
        <dbReference type="ARBA" id="ARBA00022989"/>
    </source>
</evidence>
<evidence type="ECO:0000256" key="2">
    <source>
        <dbReference type="ARBA" id="ARBA00022519"/>
    </source>
</evidence>
<comment type="catalytic activity">
    <reaction evidence="9">
        <text>an alpha-Kdo-(2-&gt;4)-alpha-Kdo-(2-&gt;6)-lipid IVA + a fatty acyl-[ACP] = an alpha-Kdo-(2-&gt;4)-alpha-Kdo-(2-&gt;6)-(acyl)-lipid IVA + holo-[ACP]</text>
        <dbReference type="Rhea" id="RHEA:69396"/>
        <dbReference type="Rhea" id="RHEA-COMP:9685"/>
        <dbReference type="Rhea" id="RHEA-COMP:14125"/>
        <dbReference type="ChEBI" id="CHEBI:64479"/>
        <dbReference type="ChEBI" id="CHEBI:138651"/>
        <dbReference type="ChEBI" id="CHEBI:176429"/>
        <dbReference type="ChEBI" id="CHEBI:176430"/>
        <dbReference type="EC" id="2.3.1.241"/>
    </reaction>
</comment>
<dbReference type="PANTHER" id="PTHR30606">
    <property type="entry name" value="LIPID A BIOSYNTHESIS LAUROYL ACYLTRANSFERASE"/>
    <property type="match status" value="1"/>
</dbReference>
<dbReference type="GO" id="GO:0036104">
    <property type="term" value="P:Kdo2-lipid A biosynthetic process"/>
    <property type="evidence" value="ECO:0007669"/>
    <property type="project" value="UniProtKB-UniRule"/>
</dbReference>
<evidence type="ECO:0000313" key="10">
    <source>
        <dbReference type="EMBL" id="MBE8717770.1"/>
    </source>
</evidence>
<dbReference type="EC" id="2.3.1.241" evidence="9"/>
<comment type="similarity">
    <text evidence="9">Belongs to the LpxL/LpxM/LpxP family.</text>
</comment>
<evidence type="ECO:0000256" key="1">
    <source>
        <dbReference type="ARBA" id="ARBA00022475"/>
    </source>
</evidence>
<evidence type="ECO:0000256" key="4">
    <source>
        <dbReference type="ARBA" id="ARBA00022692"/>
    </source>
</evidence>
<evidence type="ECO:0000256" key="7">
    <source>
        <dbReference type="ARBA" id="ARBA00023136"/>
    </source>
</evidence>
<dbReference type="HAMAP" id="MF_01942">
    <property type="entry name" value="Lipid_A_LpxL_LpxP"/>
    <property type="match status" value="1"/>
</dbReference>
<accession>A0A928V5W5</accession>
<reference evidence="10" key="1">
    <citation type="submission" date="2018-07" db="EMBL/GenBank/DDBJ databases">
        <title>Genome assembly of strain Ka43.</title>
        <authorList>
            <person name="Kukolya J."/>
            <person name="Nagy I."/>
            <person name="Horvath B."/>
            <person name="Toth A."/>
        </authorList>
    </citation>
    <scope>NUCLEOTIDE SEQUENCE</scope>
    <source>
        <strain evidence="10">KB43</strain>
    </source>
</reference>
<evidence type="ECO:0000256" key="8">
    <source>
        <dbReference type="ARBA" id="ARBA00023315"/>
    </source>
</evidence>
<comment type="pathway">
    <text evidence="9">Bacterial outer membrane biogenesis; lipopolysaccharide biosynthesis.</text>
</comment>
<dbReference type="EMBL" id="PRDL01000001">
    <property type="protein sequence ID" value="MBE8717770.1"/>
    <property type="molecule type" value="Genomic_DNA"/>
</dbReference>
<dbReference type="GO" id="GO:0009103">
    <property type="term" value="P:lipopolysaccharide biosynthetic process"/>
    <property type="evidence" value="ECO:0007669"/>
    <property type="project" value="UniProtKB-UniRule"/>
</dbReference>
<keyword evidence="2 9" id="KW-0997">Cell inner membrane</keyword>
<keyword evidence="4 9" id="KW-0812">Transmembrane</keyword>
<keyword evidence="11" id="KW-1185">Reference proteome</keyword>
<dbReference type="RefSeq" id="WP_193909816.1">
    <property type="nucleotide sequence ID" value="NZ_PRDL01000001.1"/>
</dbReference>
<keyword evidence="3 9" id="KW-0808">Transferase</keyword>
<dbReference type="Pfam" id="PF03279">
    <property type="entry name" value="Lip_A_acyltrans"/>
    <property type="match status" value="1"/>
</dbReference>
<organism evidence="10 11">
    <name type="scientific">Cellvibrio polysaccharolyticus</name>
    <dbReference type="NCBI Taxonomy" id="2082724"/>
    <lineage>
        <taxon>Bacteria</taxon>
        <taxon>Pseudomonadati</taxon>
        <taxon>Pseudomonadota</taxon>
        <taxon>Gammaproteobacteria</taxon>
        <taxon>Cellvibrionales</taxon>
        <taxon>Cellvibrionaceae</taxon>
        <taxon>Cellvibrio</taxon>
    </lineage>
</organism>
<dbReference type="GO" id="GO:0009245">
    <property type="term" value="P:lipid A biosynthetic process"/>
    <property type="evidence" value="ECO:0007669"/>
    <property type="project" value="InterPro"/>
</dbReference>
<keyword evidence="7 9" id="KW-0472">Membrane</keyword>
<dbReference type="PANTHER" id="PTHR30606:SF9">
    <property type="entry name" value="LIPID A BIOSYNTHESIS LAUROYLTRANSFERASE"/>
    <property type="match status" value="1"/>
</dbReference>
<dbReference type="InterPro" id="IPR004960">
    <property type="entry name" value="LipA_acyltrans"/>
</dbReference>
<proteinExistence type="inferred from homology"/>
<evidence type="ECO:0000313" key="11">
    <source>
        <dbReference type="Proteomes" id="UP000652567"/>
    </source>
</evidence>
<evidence type="ECO:0000256" key="9">
    <source>
        <dbReference type="HAMAP-Rule" id="MF_01942"/>
    </source>
</evidence>
<keyword evidence="5 9" id="KW-0448">Lipopolysaccharide biosynthesis</keyword>
<evidence type="ECO:0000256" key="5">
    <source>
        <dbReference type="ARBA" id="ARBA00022985"/>
    </source>
</evidence>
<protein>
    <recommendedName>
        <fullName evidence="9">Lipid A biosynthesis acyltransferase</fullName>
        <ecNumber evidence="9">2.3.1.241</ecNumber>
    </recommendedName>
    <alternativeName>
        <fullName evidence="9">Kdo(2)-lipid IV(A) acyltransferase</fullName>
    </alternativeName>
</protein>
<comment type="subcellular location">
    <subcellularLocation>
        <location evidence="9">Cell inner membrane</location>
        <topology evidence="9">Single-pass membrane protein</topology>
    </subcellularLocation>
</comment>
<dbReference type="PIRSF" id="PIRSF026649">
    <property type="entry name" value="MsbB"/>
    <property type="match status" value="1"/>
</dbReference>
<comment type="function">
    <text evidence="9">Catalyzes the transfer of an acyl chain from an acyl-[acyl-carrier-protein] (ACP) to a Kdo(2)-lipid IV(A) to form a Kdo(2)-(acyl)-lipid IV(A).</text>
</comment>
<evidence type="ECO:0000256" key="3">
    <source>
        <dbReference type="ARBA" id="ARBA00022679"/>
    </source>
</evidence>
<comment type="caution">
    <text evidence="10">The sequence shown here is derived from an EMBL/GenBank/DDBJ whole genome shotgun (WGS) entry which is preliminary data.</text>
</comment>
<dbReference type="GO" id="GO:0008913">
    <property type="term" value="F:Kdo2-lipid IVA acyltransferase activity"/>
    <property type="evidence" value="ECO:0007669"/>
    <property type="project" value="UniProtKB-EC"/>
</dbReference>
<dbReference type="GO" id="GO:0005886">
    <property type="term" value="C:plasma membrane"/>
    <property type="evidence" value="ECO:0007669"/>
    <property type="project" value="UniProtKB-SubCell"/>
</dbReference>
<dbReference type="AlphaFoldDB" id="A0A928V5W5"/>